<dbReference type="PANTHER" id="PTHR23303:SF15">
    <property type="entry name" value="COLOSSIN-A"/>
    <property type="match status" value="1"/>
</dbReference>
<proteinExistence type="predicted"/>
<dbReference type="InterPro" id="IPR013783">
    <property type="entry name" value="Ig-like_fold"/>
</dbReference>
<dbReference type="InterPro" id="IPR026442">
    <property type="entry name" value="IPTL_CTERM"/>
</dbReference>
<keyword evidence="8" id="KW-1185">Reference proteome</keyword>
<dbReference type="InterPro" id="IPR033764">
    <property type="entry name" value="Sdr_B"/>
</dbReference>
<evidence type="ECO:0000313" key="8">
    <source>
        <dbReference type="Proteomes" id="UP001308005"/>
    </source>
</evidence>
<dbReference type="Pfam" id="PF18203">
    <property type="entry name" value="IPTL-CTERM"/>
    <property type="match status" value="1"/>
</dbReference>
<gene>
    <name evidence="7" type="ORF">VSS37_20550</name>
</gene>
<evidence type="ECO:0000256" key="4">
    <source>
        <dbReference type="SAM" id="MobiDB-lite"/>
    </source>
</evidence>
<evidence type="ECO:0000256" key="2">
    <source>
        <dbReference type="ARBA" id="ARBA00022525"/>
    </source>
</evidence>
<evidence type="ECO:0000259" key="5">
    <source>
        <dbReference type="Pfam" id="PF17210"/>
    </source>
</evidence>
<accession>A0ABU6D2R8</accession>
<sequence length="513" mass="52622">DNNDNGGNTPADGLCSNVVVLDDKEPTGETPTASGVAGDDGQGTEDARSNLTVDFGLLPPEPGTPVAVGNQIWVDSNADGVRDSGEGFLAGATVTLTDAAGNSVTDLDGKAIGPHVTGADGIYLWGNLPEGDYVVTVVPPTGYFPTMGGVDADDDASDYDSNCRVNPANGAIQTQPFTLAAGTEPADDGDDANGNMTIDCGFYSGVSLGNKIWFDTNGNGQQDSGEPGISGISVSLMDVDGSTPATDITGKPVAPVTTGPNGDYLFTNLKPGDYVVVVNSGASSGYSLTKGGADPDTDLSNTDSNCKLVAGSFQTPAITLAPGTEPGADVDGDDENRNSTVDCGLLHAVNLGSRLWIDLNANGKQDPGEPGVPGATVTLLTPDGKPVTDIFGDVLQPQTTDADGNYFFSDLQEGKYVVKVIPPVGYLPTIGGSDPNDDNAGDSNGVLNPDGSISSKPIDLVWGDEPEDNGSTNTTVGFGLVPNLEIPTLSEWGMAIMSMLLAATAYFRRRRED</sequence>
<dbReference type="Proteomes" id="UP001308005">
    <property type="component" value="Unassembled WGS sequence"/>
</dbReference>
<organism evidence="7 8">
    <name type="scientific">Candidatus Thiothrix phosphatis</name>
    <dbReference type="NCBI Taxonomy" id="3112415"/>
    <lineage>
        <taxon>Bacteria</taxon>
        <taxon>Pseudomonadati</taxon>
        <taxon>Pseudomonadota</taxon>
        <taxon>Gammaproteobacteria</taxon>
        <taxon>Thiotrichales</taxon>
        <taxon>Thiotrichaceae</taxon>
        <taxon>Thiothrix</taxon>
    </lineage>
</organism>
<feature type="domain" description="IPTL-CTERM protein sorting" evidence="6">
    <location>
        <begin position="486"/>
        <end position="511"/>
    </location>
</feature>
<reference evidence="7 8" key="2">
    <citation type="submission" date="2024-01" db="EMBL/GenBank/DDBJ databases">
        <authorList>
            <person name="Xie X."/>
        </authorList>
    </citation>
    <scope>NUCLEOTIDE SEQUENCE [LARGE SCALE GENOMIC DNA]</scope>
    <source>
        <strain evidence="7">SCUT-1</strain>
    </source>
</reference>
<evidence type="ECO:0000256" key="1">
    <source>
        <dbReference type="ARBA" id="ARBA00004613"/>
    </source>
</evidence>
<dbReference type="PANTHER" id="PTHR23303">
    <property type="entry name" value="CARBOXYPEPTIDASE REGULATORY REGION-CONTAINING"/>
    <property type="match status" value="1"/>
</dbReference>
<feature type="compositionally biased region" description="Polar residues" evidence="4">
    <location>
        <begin position="441"/>
        <end position="455"/>
    </location>
</feature>
<dbReference type="Pfam" id="PF17210">
    <property type="entry name" value="SdrD_B"/>
    <property type="match status" value="3"/>
</dbReference>
<feature type="region of interest" description="Disordered" evidence="4">
    <location>
        <begin position="429"/>
        <end position="457"/>
    </location>
</feature>
<evidence type="ECO:0000313" key="7">
    <source>
        <dbReference type="EMBL" id="MEB4593380.1"/>
    </source>
</evidence>
<feature type="region of interest" description="Disordered" evidence="4">
    <location>
        <begin position="1"/>
        <end position="47"/>
    </location>
</feature>
<dbReference type="SUPFAM" id="SSF117074">
    <property type="entry name" value="Hypothetical protein PA1324"/>
    <property type="match status" value="3"/>
</dbReference>
<dbReference type="EMBL" id="JAYMYJ010000155">
    <property type="protein sequence ID" value="MEB4593380.1"/>
    <property type="molecule type" value="Genomic_DNA"/>
</dbReference>
<feature type="non-terminal residue" evidence="7">
    <location>
        <position position="1"/>
    </location>
</feature>
<feature type="domain" description="SD-repeat containing protein B" evidence="5">
    <location>
        <begin position="67"/>
        <end position="182"/>
    </location>
</feature>
<dbReference type="InterPro" id="IPR051417">
    <property type="entry name" value="SDr/BOS_complex"/>
</dbReference>
<keyword evidence="3" id="KW-0732">Signal</keyword>
<keyword evidence="2" id="KW-0964">Secreted</keyword>
<evidence type="ECO:0000256" key="3">
    <source>
        <dbReference type="ARBA" id="ARBA00022729"/>
    </source>
</evidence>
<reference evidence="8" key="1">
    <citation type="submission" date="2023-07" db="EMBL/GenBank/DDBJ databases">
        <title>The carbon used by Thiothrix.</title>
        <authorList>
            <person name="Chen L."/>
        </authorList>
    </citation>
    <scope>NUCLEOTIDE SEQUENCE [LARGE SCALE GENOMIC DNA]</scope>
</reference>
<feature type="domain" description="SD-repeat containing protein B" evidence="5">
    <location>
        <begin position="350"/>
        <end position="445"/>
    </location>
</feature>
<feature type="domain" description="SD-repeat containing protein B" evidence="5">
    <location>
        <begin position="207"/>
        <end position="311"/>
    </location>
</feature>
<dbReference type="RefSeq" id="WP_324698243.1">
    <property type="nucleotide sequence ID" value="NZ_JAYMYJ010000155.1"/>
</dbReference>
<dbReference type="NCBIfam" id="TIGR04174">
    <property type="entry name" value="IPTL_CTERM"/>
    <property type="match status" value="1"/>
</dbReference>
<protein>
    <submittedName>
        <fullName evidence="7">IPTL-CTERM sorting domain-containing protein</fullName>
    </submittedName>
</protein>
<evidence type="ECO:0000259" key="6">
    <source>
        <dbReference type="Pfam" id="PF18203"/>
    </source>
</evidence>
<name>A0ABU6D2R8_9GAMM</name>
<dbReference type="Gene3D" id="2.60.40.10">
    <property type="entry name" value="Immunoglobulins"/>
    <property type="match status" value="3"/>
</dbReference>
<comment type="caution">
    <text evidence="7">The sequence shown here is derived from an EMBL/GenBank/DDBJ whole genome shotgun (WGS) entry which is preliminary data.</text>
</comment>
<comment type="subcellular location">
    <subcellularLocation>
        <location evidence="1">Secreted</location>
    </subcellularLocation>
</comment>